<sequence length="345" mass="36769">MGILGYIVTTVLAFINGITTGALEFLQLYRVAFLIDKTLTGWANGFVAWEDGINRRFDLIAGEVNQTLDQGSDGLFSAFQTGLETIQGGFAWVAGVGNTWANWPSYVNSHIVPDVPRLATPEGAANATLPFTDLQPLAWFTNLIDAFNAVLSGLESIVTFIFYIPGIIFVPVGIILNSIFSPIAAFFGLSAGFVGYTGALTGVESAFIFIGVLLVILNIVDIFTSISSLQFFRPASFANDTVDDLVGIVVGFIFVFFHIAPTPVAMMMSLGGIALILYSASEDDTKAGLYSFTLTGIGTTALWLSVFDFLSGAILIAGTFAVVSIATTYTLTHLKNEPDGSVVTV</sequence>
<name>A0AAF0PD41_9EURY</name>
<dbReference type="EMBL" id="CP101873">
    <property type="protein sequence ID" value="WMT07254.1"/>
    <property type="molecule type" value="Genomic_DNA"/>
</dbReference>
<keyword evidence="1" id="KW-0472">Membrane</keyword>
<dbReference type="RefSeq" id="WP_049966539.1">
    <property type="nucleotide sequence ID" value="NZ_CP101873.1"/>
</dbReference>
<feature type="transmembrane region" description="Helical" evidence="1">
    <location>
        <begin position="146"/>
        <end position="168"/>
    </location>
</feature>
<organism evidence="2 3">
    <name type="scientific">Natrinema thermotolerans</name>
    <dbReference type="NCBI Taxonomy" id="121872"/>
    <lineage>
        <taxon>Archaea</taxon>
        <taxon>Methanobacteriati</taxon>
        <taxon>Methanobacteriota</taxon>
        <taxon>Stenosarchaea group</taxon>
        <taxon>Halobacteria</taxon>
        <taxon>Halobacteriales</taxon>
        <taxon>Natrialbaceae</taxon>
        <taxon>Natrinema</taxon>
    </lineage>
</organism>
<evidence type="ECO:0000313" key="2">
    <source>
        <dbReference type="EMBL" id="WMT07254.1"/>
    </source>
</evidence>
<dbReference type="Proteomes" id="UP001224926">
    <property type="component" value="Chromosome"/>
</dbReference>
<feature type="transmembrane region" description="Helical" evidence="1">
    <location>
        <begin position="174"/>
        <end position="194"/>
    </location>
</feature>
<dbReference type="GeneID" id="84215860"/>
<feature type="transmembrane region" description="Helical" evidence="1">
    <location>
        <begin position="289"/>
        <end position="306"/>
    </location>
</feature>
<gene>
    <name evidence="2" type="ORF">NP511_17925</name>
</gene>
<protein>
    <submittedName>
        <fullName evidence="2">Uncharacterized protein</fullName>
    </submittedName>
</protein>
<proteinExistence type="predicted"/>
<keyword evidence="1" id="KW-1133">Transmembrane helix</keyword>
<keyword evidence="3" id="KW-1185">Reference proteome</keyword>
<feature type="transmembrane region" description="Helical" evidence="1">
    <location>
        <begin position="312"/>
        <end position="331"/>
    </location>
</feature>
<feature type="transmembrane region" description="Helical" evidence="1">
    <location>
        <begin position="206"/>
        <end position="226"/>
    </location>
</feature>
<feature type="transmembrane region" description="Helical" evidence="1">
    <location>
        <begin position="6"/>
        <end position="26"/>
    </location>
</feature>
<evidence type="ECO:0000256" key="1">
    <source>
        <dbReference type="SAM" id="Phobius"/>
    </source>
</evidence>
<dbReference type="AlphaFoldDB" id="A0AAF0PD41"/>
<keyword evidence="1" id="KW-0812">Transmembrane</keyword>
<reference evidence="2 3" key="1">
    <citation type="submission" date="2022-07" db="EMBL/GenBank/DDBJ databases">
        <title>Two temperate virus in Haloterrigena jeotgali A29.</title>
        <authorList>
            <person name="Deng X."/>
        </authorList>
    </citation>
    <scope>NUCLEOTIDE SEQUENCE [LARGE SCALE GENOMIC DNA]</scope>
    <source>
        <strain evidence="2 3">A29</strain>
    </source>
</reference>
<feature type="transmembrane region" description="Helical" evidence="1">
    <location>
        <begin position="246"/>
        <end position="277"/>
    </location>
</feature>
<evidence type="ECO:0000313" key="3">
    <source>
        <dbReference type="Proteomes" id="UP001224926"/>
    </source>
</evidence>
<accession>A0AAF0PD41</accession>
<dbReference type="GeneID" id="39863511"/>